<dbReference type="PANTHER" id="PTHR21666:SF289">
    <property type="entry name" value="L-ALA--D-GLU ENDOPEPTIDASE"/>
    <property type="match status" value="1"/>
</dbReference>
<dbReference type="FunFam" id="2.70.70.10:FF:000006">
    <property type="entry name" value="M23 family peptidase"/>
    <property type="match status" value="1"/>
</dbReference>
<feature type="coiled-coil region" evidence="2">
    <location>
        <begin position="88"/>
        <end position="185"/>
    </location>
</feature>
<dbReference type="Proteomes" id="UP001057991">
    <property type="component" value="Chromosome"/>
</dbReference>
<dbReference type="Pfam" id="PF19353">
    <property type="entry name" value="DUF5930"/>
    <property type="match status" value="1"/>
</dbReference>
<keyword evidence="1" id="KW-0732">Signal</keyword>
<evidence type="ECO:0000256" key="3">
    <source>
        <dbReference type="SAM" id="Phobius"/>
    </source>
</evidence>
<dbReference type="Gene3D" id="2.70.70.10">
    <property type="entry name" value="Glucose Permease (Domain IIA)"/>
    <property type="match status" value="1"/>
</dbReference>
<protein>
    <submittedName>
        <fullName evidence="6">Peptidoglycan DD-metalloendopeptidase family protein</fullName>
    </submittedName>
</protein>
<feature type="transmembrane region" description="Helical" evidence="3">
    <location>
        <begin position="57"/>
        <end position="79"/>
    </location>
</feature>
<sequence>MPGNGKPQPGRKARSVLKTRLIDKMNHGLERFFPEQRLFLRSDDGTRFIRLSPMTQLIGWTGSTLFVAWSIIATAVFLMDSIGSGNLRDQAERDKQLYEKRLQSLSTERDTRAEEAAAAQARFNKALTEISDMQSELLASEERLRELETGIGVIQGTLRRTLSERDDARDSLEAMIAEKAGEEQKASPLPKQARDTLTFLTAALENTAVERDLLAEQSLEAQQYAQEMFYESRLRDERNDQIFRQLEDAVSVSMEPMDKMFRQSGMSVDHILSQIKRGYSGQGGPMTPLILSTRGGEPDADATRANEILSRLDQMNLYRIAAQKMPFDMPVKSGFRFTSGFGRRWGRMHNGTDFAAPIGTPIYAPADGVVTFAGWSSGYGRLVKIQHEFGIETRYAHQSAIRVKKGQRVSRGDRIGDIGNSGRSTGPHLHYEVRVGGKPINPMIYIKAGRDVF</sequence>
<gene>
    <name evidence="6" type="ORF">K3X48_07740</name>
</gene>
<feature type="domain" description="DUF5930" evidence="5">
    <location>
        <begin position="18"/>
        <end position="336"/>
    </location>
</feature>
<dbReference type="PANTHER" id="PTHR21666">
    <property type="entry name" value="PEPTIDASE-RELATED"/>
    <property type="match status" value="1"/>
</dbReference>
<keyword evidence="3" id="KW-0812">Transmembrane</keyword>
<dbReference type="AlphaFoldDB" id="A0A9Q9LW49"/>
<dbReference type="InterPro" id="IPR050570">
    <property type="entry name" value="Cell_wall_metabolism_enzyme"/>
</dbReference>
<evidence type="ECO:0000256" key="1">
    <source>
        <dbReference type="ARBA" id="ARBA00022729"/>
    </source>
</evidence>
<keyword evidence="3" id="KW-1133">Transmembrane helix</keyword>
<evidence type="ECO:0000259" key="5">
    <source>
        <dbReference type="Pfam" id="PF19353"/>
    </source>
</evidence>
<proteinExistence type="predicted"/>
<reference evidence="6" key="1">
    <citation type="submission" date="2021-08" db="EMBL/GenBank/DDBJ databases">
        <authorList>
            <person name="Nwanade C."/>
            <person name="Wang M."/>
            <person name="Masoudi A."/>
            <person name="Yu Z."/>
            <person name="Liu J."/>
        </authorList>
    </citation>
    <scope>NUCLEOTIDE SEQUENCE</scope>
    <source>
        <strain evidence="6">S056</strain>
    </source>
</reference>
<dbReference type="Pfam" id="PF01551">
    <property type="entry name" value="Peptidase_M23"/>
    <property type="match status" value="1"/>
</dbReference>
<keyword evidence="3" id="KW-0472">Membrane</keyword>
<dbReference type="GO" id="GO:0004222">
    <property type="term" value="F:metalloendopeptidase activity"/>
    <property type="evidence" value="ECO:0007669"/>
    <property type="project" value="TreeGrafter"/>
</dbReference>
<keyword evidence="2" id="KW-0175">Coiled coil</keyword>
<evidence type="ECO:0000313" key="7">
    <source>
        <dbReference type="Proteomes" id="UP001057991"/>
    </source>
</evidence>
<evidence type="ECO:0000256" key="2">
    <source>
        <dbReference type="SAM" id="Coils"/>
    </source>
</evidence>
<accession>A0A9Q9LW49</accession>
<feature type="domain" description="M23ase beta-sheet core" evidence="4">
    <location>
        <begin position="347"/>
        <end position="442"/>
    </location>
</feature>
<evidence type="ECO:0000259" key="4">
    <source>
        <dbReference type="Pfam" id="PF01551"/>
    </source>
</evidence>
<dbReference type="InterPro" id="IPR016047">
    <property type="entry name" value="M23ase_b-sheet_dom"/>
</dbReference>
<dbReference type="InterPro" id="IPR045974">
    <property type="entry name" value="DUF5930"/>
</dbReference>
<organism evidence="6 7">
    <name type="scientific">Aliiroseovarius crassostreae</name>
    <dbReference type="NCBI Taxonomy" id="154981"/>
    <lineage>
        <taxon>Bacteria</taxon>
        <taxon>Pseudomonadati</taxon>
        <taxon>Pseudomonadota</taxon>
        <taxon>Alphaproteobacteria</taxon>
        <taxon>Rhodobacterales</taxon>
        <taxon>Paracoccaceae</taxon>
        <taxon>Aliiroseovarius</taxon>
    </lineage>
</organism>
<dbReference type="SUPFAM" id="SSF51261">
    <property type="entry name" value="Duplicated hybrid motif"/>
    <property type="match status" value="1"/>
</dbReference>
<dbReference type="InterPro" id="IPR011055">
    <property type="entry name" value="Dup_hybrid_motif"/>
</dbReference>
<dbReference type="CDD" id="cd12797">
    <property type="entry name" value="M23_peptidase"/>
    <property type="match status" value="1"/>
</dbReference>
<name>A0A9Q9LW49_9RHOB</name>
<evidence type="ECO:0000313" key="6">
    <source>
        <dbReference type="EMBL" id="UWP94157.1"/>
    </source>
</evidence>
<dbReference type="EMBL" id="CP080776">
    <property type="protein sequence ID" value="UWP94157.1"/>
    <property type="molecule type" value="Genomic_DNA"/>
</dbReference>